<sequence length="74" mass="8808">MLIKTDYDKFYVFQKRFVDDSGKCPHDNDEQMDEEALRIISINKQQQSSLSHLSSRDEIEYRGTHNLFLNAIHF</sequence>
<evidence type="ECO:0000313" key="2">
    <source>
        <dbReference type="Proteomes" id="UP000266861"/>
    </source>
</evidence>
<reference evidence="1 2" key="1">
    <citation type="submission" date="2018-08" db="EMBL/GenBank/DDBJ databases">
        <title>Genome and evolution of the arbuscular mycorrhizal fungus Diversispora epigaea (formerly Glomus versiforme) and its bacterial endosymbionts.</title>
        <authorList>
            <person name="Sun X."/>
            <person name="Fei Z."/>
            <person name="Harrison M."/>
        </authorList>
    </citation>
    <scope>NUCLEOTIDE SEQUENCE [LARGE SCALE GENOMIC DNA]</scope>
    <source>
        <strain evidence="1 2">IT104</strain>
    </source>
</reference>
<dbReference type="EMBL" id="PQFF01000062">
    <property type="protein sequence ID" value="RHZ85485.1"/>
    <property type="molecule type" value="Genomic_DNA"/>
</dbReference>
<name>A0A397JAW9_9GLOM</name>
<organism evidence="1 2">
    <name type="scientific">Diversispora epigaea</name>
    <dbReference type="NCBI Taxonomy" id="1348612"/>
    <lineage>
        <taxon>Eukaryota</taxon>
        <taxon>Fungi</taxon>
        <taxon>Fungi incertae sedis</taxon>
        <taxon>Mucoromycota</taxon>
        <taxon>Glomeromycotina</taxon>
        <taxon>Glomeromycetes</taxon>
        <taxon>Diversisporales</taxon>
        <taxon>Diversisporaceae</taxon>
        <taxon>Diversispora</taxon>
    </lineage>
</organism>
<gene>
    <name evidence="1" type="ORF">Glove_65g79</name>
</gene>
<keyword evidence="2" id="KW-1185">Reference proteome</keyword>
<comment type="caution">
    <text evidence="1">The sequence shown here is derived from an EMBL/GenBank/DDBJ whole genome shotgun (WGS) entry which is preliminary data.</text>
</comment>
<proteinExistence type="predicted"/>
<protein>
    <submittedName>
        <fullName evidence="1">Uncharacterized protein</fullName>
    </submittedName>
</protein>
<dbReference type="Proteomes" id="UP000266861">
    <property type="component" value="Unassembled WGS sequence"/>
</dbReference>
<accession>A0A397JAW9</accession>
<dbReference type="AlphaFoldDB" id="A0A397JAW9"/>
<evidence type="ECO:0000313" key="1">
    <source>
        <dbReference type="EMBL" id="RHZ85485.1"/>
    </source>
</evidence>